<dbReference type="SUPFAM" id="SSF52540">
    <property type="entry name" value="P-loop containing nucleoside triphosphate hydrolases"/>
    <property type="match status" value="1"/>
</dbReference>
<evidence type="ECO:0000256" key="3">
    <source>
        <dbReference type="ARBA" id="ARBA00022840"/>
    </source>
</evidence>
<organism evidence="9 10">
    <name type="scientific">Diacronema lutheri</name>
    <name type="common">Unicellular marine alga</name>
    <name type="synonym">Monochrysis lutheri</name>
    <dbReference type="NCBI Taxonomy" id="2081491"/>
    <lineage>
        <taxon>Eukaryota</taxon>
        <taxon>Haptista</taxon>
        <taxon>Haptophyta</taxon>
        <taxon>Pavlovophyceae</taxon>
        <taxon>Pavlovales</taxon>
        <taxon>Pavlovaceae</taxon>
        <taxon>Diacronema</taxon>
    </lineage>
</organism>
<keyword evidence="1" id="KW-0493">Microtubule</keyword>
<evidence type="ECO:0000256" key="7">
    <source>
        <dbReference type="SAM" id="MobiDB-lite"/>
    </source>
</evidence>
<feature type="compositionally biased region" description="Low complexity" evidence="7">
    <location>
        <begin position="1091"/>
        <end position="1100"/>
    </location>
</feature>
<gene>
    <name evidence="9" type="ORF">KFE25_010042</name>
</gene>
<feature type="compositionally biased region" description="Basic and acidic residues" evidence="7">
    <location>
        <begin position="874"/>
        <end position="890"/>
    </location>
</feature>
<feature type="compositionally biased region" description="Gly residues" evidence="7">
    <location>
        <begin position="1069"/>
        <end position="1090"/>
    </location>
</feature>
<comment type="similarity">
    <text evidence="6">Belongs to the TRAFAC class myosin-kinesin ATPase superfamily. Kinesin family.</text>
</comment>
<dbReference type="PANTHER" id="PTHR47968:SF13">
    <property type="entry name" value="KINESIN-LIKE PROTEIN KIF19 ISOFORM X1"/>
    <property type="match status" value="1"/>
</dbReference>
<dbReference type="GO" id="GO:0005874">
    <property type="term" value="C:microtubule"/>
    <property type="evidence" value="ECO:0007669"/>
    <property type="project" value="UniProtKB-KW"/>
</dbReference>
<feature type="region of interest" description="Disordered" evidence="7">
    <location>
        <begin position="847"/>
        <end position="1123"/>
    </location>
</feature>
<dbReference type="InterPro" id="IPR027417">
    <property type="entry name" value="P-loop_NTPase"/>
</dbReference>
<evidence type="ECO:0000259" key="8">
    <source>
        <dbReference type="PROSITE" id="PS50067"/>
    </source>
</evidence>
<keyword evidence="2 6" id="KW-0547">Nucleotide-binding</keyword>
<feature type="region of interest" description="Disordered" evidence="7">
    <location>
        <begin position="506"/>
        <end position="527"/>
    </location>
</feature>
<accession>A0A8J5XQ50</accession>
<sequence>MAVSWMNNITVAVRVRPVAKGGFRCVHAPEHDRTLLDVRDPDDKMGGSDYLRLNKTRGKRFTFDRVLGEQAQQADVYEATAAQLVQPTLEGFNGTCFAYGATGAGKTHTMMGGLDAPGVVPLAVHELFRAAHEGAEDASVKISMQYIEIYNERIRDLLNPPDEGAGGKHERALDVRESPSAGTFVAGATEKVVSSAAELLDVLHRGNLYRTTEPTGCNEWSSRSHAVLQIVSRSQDRFDDGAPVRRGKLSMIDLAGSERATRTENTGARLNEATNINRSLLSLANCINALADRTRSSKAQHVPYRDSKLTRLLKDSLGGNCLTVMITCVSPAPSEFEETLNSLKYANRAKEIKVVDVQLTATVDAADRQLRIVSELRQEIVQQQRTIARLSRSGTRLRVHATTAAATPPAAARPARVRTAPASAAAVSVAAAASATLPTARGAPHADEPPAHTPPPAAHSGDSAGASRAARVAHRQPPWLPLPVESPGLRHAGVRPMRATTNDAVSYADAGGDSEPEGGREGGVDEWADADEDDTAATRPSRAVEVYQLLDNLEHEELEAVRDEAALLYRERRHLLADHASYRRAGFALRHVEGRAADSARADEQPGEVGGASAELLARVAELRECEAGTTAALRLNGARIEQLGARVHERILSSERVQLITLELNSFRLRALLLAQLLHAANTDAALGALAERVGAEQAEGNAHAGARARNEVATAAALRALRLELPAETVSELGTLLDGDGDVEDPPAATLAARADASAAESSGPRLGGAPSGASARPTSLASLVPLVVSGAVAVEELFPRDRLAQATALVAYSKRANADRSAAAAAGGGGGGTVRAASVMDGAGVERPPALSAGAGRAPDAGPPPPPAPAHGDDEGRFTRTKEREPPAESPRARVTAGSSLPSWPPASPARGAQPVVARAGGDERAGASDAPRGARQARRASAGGPAPPVAAPAFASPPPRRQHKRLPSAARSLSPRGREHTGHGRSPPPRAREQLQLQLQQHAARRPRERSPPRAARAQLQQQQQQQRHTVTEGALPAGAGGIVWEGRDNFGRSRIPRSRRVTVGSGGGGGGGGGHGLQRGAGGQLGRSRAQPLPLGLGGARAGGAHARRPMSAGQQAPVPLHGDAYGCAHDGASACSGGDSAPHAAKASAITRPRELAGATIAWSERR</sequence>
<dbReference type="InterPro" id="IPR001752">
    <property type="entry name" value="Kinesin_motor_dom"/>
</dbReference>
<evidence type="ECO:0000313" key="9">
    <source>
        <dbReference type="EMBL" id="KAG8464674.1"/>
    </source>
</evidence>
<dbReference type="SMART" id="SM00129">
    <property type="entry name" value="KISc"/>
    <property type="match status" value="1"/>
</dbReference>
<feature type="compositionally biased region" description="Low complexity" evidence="7">
    <location>
        <begin position="934"/>
        <end position="948"/>
    </location>
</feature>
<evidence type="ECO:0000256" key="2">
    <source>
        <dbReference type="ARBA" id="ARBA00022741"/>
    </source>
</evidence>
<dbReference type="Proteomes" id="UP000751190">
    <property type="component" value="Unassembled WGS sequence"/>
</dbReference>
<feature type="region of interest" description="Disordered" evidence="7">
    <location>
        <begin position="393"/>
        <end position="417"/>
    </location>
</feature>
<dbReference type="EMBL" id="JAGTXO010000012">
    <property type="protein sequence ID" value="KAG8464674.1"/>
    <property type="molecule type" value="Genomic_DNA"/>
</dbReference>
<dbReference type="InterPro" id="IPR036961">
    <property type="entry name" value="Kinesin_motor_dom_sf"/>
</dbReference>
<evidence type="ECO:0000256" key="1">
    <source>
        <dbReference type="ARBA" id="ARBA00022701"/>
    </source>
</evidence>
<evidence type="ECO:0000256" key="4">
    <source>
        <dbReference type="ARBA" id="ARBA00023054"/>
    </source>
</evidence>
<dbReference type="PRINTS" id="PR00380">
    <property type="entry name" value="KINESINHEAVY"/>
</dbReference>
<dbReference type="GO" id="GO:0005524">
    <property type="term" value="F:ATP binding"/>
    <property type="evidence" value="ECO:0007669"/>
    <property type="project" value="UniProtKB-UniRule"/>
</dbReference>
<feature type="binding site" evidence="6">
    <location>
        <begin position="100"/>
        <end position="107"/>
    </location>
    <ligand>
        <name>ATP</name>
        <dbReference type="ChEBI" id="CHEBI:30616"/>
    </ligand>
</feature>
<dbReference type="GO" id="GO:0007018">
    <property type="term" value="P:microtubule-based movement"/>
    <property type="evidence" value="ECO:0007669"/>
    <property type="project" value="InterPro"/>
</dbReference>
<keyword evidence="10" id="KW-1185">Reference proteome</keyword>
<protein>
    <recommendedName>
        <fullName evidence="8">Kinesin motor domain-containing protein</fullName>
    </recommendedName>
</protein>
<evidence type="ECO:0000256" key="6">
    <source>
        <dbReference type="PROSITE-ProRule" id="PRU00283"/>
    </source>
</evidence>
<dbReference type="Pfam" id="PF00225">
    <property type="entry name" value="Kinesin"/>
    <property type="match status" value="1"/>
</dbReference>
<evidence type="ECO:0000313" key="10">
    <source>
        <dbReference type="Proteomes" id="UP000751190"/>
    </source>
</evidence>
<dbReference type="PANTHER" id="PTHR47968">
    <property type="entry name" value="CENTROMERE PROTEIN E"/>
    <property type="match status" value="1"/>
</dbReference>
<keyword evidence="5 6" id="KW-0505">Motor protein</keyword>
<comment type="caution">
    <text evidence="9">The sequence shown here is derived from an EMBL/GenBank/DDBJ whole genome shotgun (WGS) entry which is preliminary data.</text>
</comment>
<evidence type="ECO:0000256" key="5">
    <source>
        <dbReference type="ARBA" id="ARBA00023175"/>
    </source>
</evidence>
<dbReference type="AlphaFoldDB" id="A0A8J5XQ50"/>
<feature type="region of interest" description="Disordered" evidence="7">
    <location>
        <begin position="738"/>
        <end position="778"/>
    </location>
</feature>
<dbReference type="PROSITE" id="PS00411">
    <property type="entry name" value="KINESIN_MOTOR_1"/>
    <property type="match status" value="1"/>
</dbReference>
<dbReference type="GO" id="GO:0003777">
    <property type="term" value="F:microtubule motor activity"/>
    <property type="evidence" value="ECO:0007669"/>
    <property type="project" value="InterPro"/>
</dbReference>
<dbReference type="InterPro" id="IPR027640">
    <property type="entry name" value="Kinesin-like_fam"/>
</dbReference>
<feature type="compositionally biased region" description="Low complexity" evidence="7">
    <location>
        <begin position="401"/>
        <end position="417"/>
    </location>
</feature>
<feature type="compositionally biased region" description="Pro residues" evidence="7">
    <location>
        <begin position="949"/>
        <end position="963"/>
    </location>
</feature>
<dbReference type="GO" id="GO:0008017">
    <property type="term" value="F:microtubule binding"/>
    <property type="evidence" value="ECO:0007669"/>
    <property type="project" value="InterPro"/>
</dbReference>
<reference evidence="9" key="1">
    <citation type="submission" date="2021-05" db="EMBL/GenBank/DDBJ databases">
        <title>The genome of the haptophyte Pavlova lutheri (Diacronema luteri, Pavlovales) - a model for lipid biosynthesis in eukaryotic algae.</title>
        <authorList>
            <person name="Hulatt C.J."/>
            <person name="Posewitz M.C."/>
        </authorList>
    </citation>
    <scope>NUCLEOTIDE SEQUENCE</scope>
    <source>
        <strain evidence="9">NIVA-4/92</strain>
    </source>
</reference>
<proteinExistence type="inferred from homology"/>
<dbReference type="OrthoDB" id="3176171at2759"/>
<dbReference type="Gene3D" id="3.40.850.10">
    <property type="entry name" value="Kinesin motor domain"/>
    <property type="match status" value="1"/>
</dbReference>
<dbReference type="PROSITE" id="PS50067">
    <property type="entry name" value="KINESIN_MOTOR_2"/>
    <property type="match status" value="1"/>
</dbReference>
<dbReference type="InterPro" id="IPR019821">
    <property type="entry name" value="Kinesin_motor_CS"/>
</dbReference>
<feature type="compositionally biased region" description="Low complexity" evidence="7">
    <location>
        <begin position="458"/>
        <end position="470"/>
    </location>
</feature>
<keyword evidence="3 6" id="KW-0067">ATP-binding</keyword>
<feature type="compositionally biased region" description="Low complexity" evidence="7">
    <location>
        <begin position="1017"/>
        <end position="1032"/>
    </location>
</feature>
<feature type="compositionally biased region" description="Low complexity" evidence="7">
    <location>
        <begin position="750"/>
        <end position="765"/>
    </location>
</feature>
<name>A0A8J5XQ50_DIALT</name>
<feature type="region of interest" description="Disordered" evidence="7">
    <location>
        <begin position="439"/>
        <end position="490"/>
    </location>
</feature>
<feature type="domain" description="Kinesin motor" evidence="8">
    <location>
        <begin position="8"/>
        <end position="352"/>
    </location>
</feature>
<keyword evidence="4" id="KW-0175">Coiled coil</keyword>